<protein>
    <submittedName>
        <fullName evidence="2">Uncharacterized protein</fullName>
    </submittedName>
</protein>
<accession>A0A9P4QJW7</accession>
<name>A0A9P4QJW7_9PEZI</name>
<proteinExistence type="predicted"/>
<dbReference type="Gene3D" id="1.25.40.10">
    <property type="entry name" value="Tetratricopeptide repeat domain"/>
    <property type="match status" value="1"/>
</dbReference>
<sequence>MTFSCGVLRKRLWLTLKSIGQRDAAVQASFDQACTQPGRRFIHHTQTERDHVNSTLGTSQDFSVAKCSAIEQNSPEESISEDVPHRRDGGFNPALCWEDNGKLPYVSGEKKPEKEDLGGVRGDAQPRAARTYWRRIEGQRKYRKSRQIRRYQYQRHNSPDHTGEWQPTLRLLEQAMPNASSADFAKRMTTITSHEGAAFVFKGNTGSSVLDIMNRSGAHVQIVPDGIVDGGCGFTKLALWANSEQRTKAMSLLPDYVRYVSSTNPTESHEQQKTFNSVNMTNSIESMKNASSTKMNSQTHFDFNQGLSPQRDELAADRSLVSKKSTSSFRAVWSGTHLPESSELDVLPVDLPGTSLKLSRQIKDLTSKRLPLRRHQLHTSQLPTGAASWSNGIVIELENLLLAQRNLALLAPKTLDLALSYLLRHRRHPSAYKIFKFLRQHNYQLTSSHYASLCAVAARDGHVRNFHMIVVSMLKQRVAPSPEVWVQFLQLVIQHASPSVVQTLRSHMMKTGLLSDRATAIDALELTTTIDLETHMSKSDTTLKTFVKWRDDMAKELDVEDMWFTRATLNRMVHYFLGRNPDPATAFEAVDVARSRNINPTTNVLNGFLAHAKHHNSVHLTIQYLRRFALAPVGVYDPGNGTVRIGPRRGLQMPLVLDNVSYKTMFQTAWAGKHWNCLRVLWVFAGSSGNLDKQMLEEIRRSLNYTRQESKPTQTSLGNTASQLRPPNVRTGETWRSWIGEFVLEWAKTSGGETLCANPPMSSPLMETDSLADHVTAPVDIDSEDHRSRRLKQDSLLQAGLDKLQELTPKHTLVELLEEAYKLDKTWRTQHSETWYALHDDLNADKRGSDLLSRMIQTGIKVPVEPGDGTKFWSFATSVVDARLLPGIEKPQPQ</sequence>
<evidence type="ECO:0000256" key="1">
    <source>
        <dbReference type="SAM" id="MobiDB-lite"/>
    </source>
</evidence>
<reference evidence="2" key="1">
    <citation type="journal article" date="2020" name="Stud. Mycol.">
        <title>101 Dothideomycetes genomes: a test case for predicting lifestyles and emergence of pathogens.</title>
        <authorList>
            <person name="Haridas S."/>
            <person name="Albert R."/>
            <person name="Binder M."/>
            <person name="Bloem J."/>
            <person name="Labutti K."/>
            <person name="Salamov A."/>
            <person name="Andreopoulos B."/>
            <person name="Baker S."/>
            <person name="Barry K."/>
            <person name="Bills G."/>
            <person name="Bluhm B."/>
            <person name="Cannon C."/>
            <person name="Castanera R."/>
            <person name="Culley D."/>
            <person name="Daum C."/>
            <person name="Ezra D."/>
            <person name="Gonzalez J."/>
            <person name="Henrissat B."/>
            <person name="Kuo A."/>
            <person name="Liang C."/>
            <person name="Lipzen A."/>
            <person name="Lutzoni F."/>
            <person name="Magnuson J."/>
            <person name="Mondo S."/>
            <person name="Nolan M."/>
            <person name="Ohm R."/>
            <person name="Pangilinan J."/>
            <person name="Park H.-J."/>
            <person name="Ramirez L."/>
            <person name="Alfaro M."/>
            <person name="Sun H."/>
            <person name="Tritt A."/>
            <person name="Yoshinaga Y."/>
            <person name="Zwiers L.-H."/>
            <person name="Turgeon B."/>
            <person name="Goodwin S."/>
            <person name="Spatafora J."/>
            <person name="Crous P."/>
            <person name="Grigoriev I."/>
        </authorList>
    </citation>
    <scope>NUCLEOTIDE SEQUENCE</scope>
    <source>
        <strain evidence="2">CBS 116435</strain>
    </source>
</reference>
<gene>
    <name evidence="2" type="ORF">K431DRAFT_280262</name>
</gene>
<dbReference type="InterPro" id="IPR011990">
    <property type="entry name" value="TPR-like_helical_dom_sf"/>
</dbReference>
<evidence type="ECO:0000313" key="2">
    <source>
        <dbReference type="EMBL" id="KAF2726236.1"/>
    </source>
</evidence>
<dbReference type="EMBL" id="MU003765">
    <property type="protein sequence ID" value="KAF2726236.1"/>
    <property type="molecule type" value="Genomic_DNA"/>
</dbReference>
<feature type="region of interest" description="Disordered" evidence="1">
    <location>
        <begin position="706"/>
        <end position="728"/>
    </location>
</feature>
<dbReference type="Proteomes" id="UP000799441">
    <property type="component" value="Unassembled WGS sequence"/>
</dbReference>
<feature type="compositionally biased region" description="Polar residues" evidence="1">
    <location>
        <begin position="706"/>
        <end position="725"/>
    </location>
</feature>
<comment type="caution">
    <text evidence="2">The sequence shown here is derived from an EMBL/GenBank/DDBJ whole genome shotgun (WGS) entry which is preliminary data.</text>
</comment>
<evidence type="ECO:0000313" key="3">
    <source>
        <dbReference type="Proteomes" id="UP000799441"/>
    </source>
</evidence>
<keyword evidence="3" id="KW-1185">Reference proteome</keyword>
<organism evidence="2 3">
    <name type="scientific">Polychaeton citri CBS 116435</name>
    <dbReference type="NCBI Taxonomy" id="1314669"/>
    <lineage>
        <taxon>Eukaryota</taxon>
        <taxon>Fungi</taxon>
        <taxon>Dikarya</taxon>
        <taxon>Ascomycota</taxon>
        <taxon>Pezizomycotina</taxon>
        <taxon>Dothideomycetes</taxon>
        <taxon>Dothideomycetidae</taxon>
        <taxon>Capnodiales</taxon>
        <taxon>Capnodiaceae</taxon>
        <taxon>Polychaeton</taxon>
    </lineage>
</organism>
<dbReference type="AlphaFoldDB" id="A0A9P4QJW7"/>
<dbReference type="OrthoDB" id="185373at2759"/>